<evidence type="ECO:0000313" key="4">
    <source>
        <dbReference type="Proteomes" id="UP001187221"/>
    </source>
</evidence>
<dbReference type="InterPro" id="IPR019949">
    <property type="entry name" value="CmoO-like"/>
</dbReference>
<keyword evidence="4" id="KW-1185">Reference proteome</keyword>
<dbReference type="Gene3D" id="3.20.20.30">
    <property type="entry name" value="Luciferase-like domain"/>
    <property type="match status" value="1"/>
</dbReference>
<dbReference type="SUPFAM" id="SSF51679">
    <property type="entry name" value="Bacterial luciferase-like"/>
    <property type="match status" value="1"/>
</dbReference>
<dbReference type="Proteomes" id="UP001187221">
    <property type="component" value="Unassembled WGS sequence"/>
</dbReference>
<dbReference type="Pfam" id="PF00296">
    <property type="entry name" value="Bac_luciferase"/>
    <property type="match status" value="1"/>
</dbReference>
<sequence length="344" mass="36358">MKLSVLDLVPVIEGGTVGQALREAALTAKAAEEAGYHRYWVAEHHGMPGIAGAAVSVVLAHLGHATQTIRLGAGGIMLPNHNPLVIAEQFGALDALYPGRIDLGLGRAPGADQRIVRALRKDVNRAAEDFPADVAELQALFAADRRLPLQATPGAGAAVALWILGSSLFGAQLAAMMGLPYAFASHFAPDHLDGALKLYRERFTPSETLDKPHVMAAINVLCAPSDEEALYLASSQDQSFVRLRSGDPGRLPPPVLHYRDTLAPSQRATLDHFRQVSAIGSPQTVRAGLEAFQQRTGADEIIVAGATYDPALRRRSLALTMEALGGEAGQGQATALTGDPLRAI</sequence>
<dbReference type="NCBIfam" id="TIGR03558">
    <property type="entry name" value="oxido_grp_1"/>
    <property type="match status" value="1"/>
</dbReference>
<gene>
    <name evidence="3" type="ORF">NUTIK01_20140</name>
</gene>
<dbReference type="PANTHER" id="PTHR30137:SF6">
    <property type="entry name" value="LUCIFERASE-LIKE MONOOXYGENASE"/>
    <property type="match status" value="1"/>
</dbReference>
<dbReference type="InterPro" id="IPR036661">
    <property type="entry name" value="Luciferase-like_sf"/>
</dbReference>
<dbReference type="InterPro" id="IPR050766">
    <property type="entry name" value="Bact_Lucif_Oxidored"/>
</dbReference>
<dbReference type="InterPro" id="IPR011251">
    <property type="entry name" value="Luciferase-like_dom"/>
</dbReference>
<feature type="domain" description="Luciferase-like" evidence="2">
    <location>
        <begin position="1"/>
        <end position="298"/>
    </location>
</feature>
<dbReference type="CDD" id="cd00347">
    <property type="entry name" value="Flavin_utilizing_monoxygenases"/>
    <property type="match status" value="2"/>
</dbReference>
<reference evidence="3 4" key="1">
    <citation type="submission" date="2023-06" db="EMBL/GenBank/DDBJ databases">
        <title>Draft genome sequence of Novosphingobium sp. strain IK01.</title>
        <authorList>
            <person name="Hatamoto M."/>
            <person name="Ikarashi T."/>
            <person name="Yamaguchi T."/>
        </authorList>
    </citation>
    <scope>NUCLEOTIDE SEQUENCE [LARGE SCALE GENOMIC DNA]</scope>
    <source>
        <strain evidence="3 4">IK01</strain>
    </source>
</reference>
<protein>
    <submittedName>
        <fullName evidence="3">LLM class flavin-dependent oxidoreductase</fullName>
    </submittedName>
</protein>
<dbReference type="EMBL" id="BTFW01000001">
    <property type="protein sequence ID" value="GMM61237.1"/>
    <property type="molecule type" value="Genomic_DNA"/>
</dbReference>
<name>A0ABQ6P8N0_9SPHN</name>
<evidence type="ECO:0000313" key="3">
    <source>
        <dbReference type="EMBL" id="GMM61237.1"/>
    </source>
</evidence>
<proteinExistence type="predicted"/>
<evidence type="ECO:0000256" key="1">
    <source>
        <dbReference type="ARBA" id="ARBA00007789"/>
    </source>
</evidence>
<accession>A0ABQ6P8N0</accession>
<evidence type="ECO:0000259" key="2">
    <source>
        <dbReference type="Pfam" id="PF00296"/>
    </source>
</evidence>
<comment type="caution">
    <text evidence="3">The sequence shown here is derived from an EMBL/GenBank/DDBJ whole genome shotgun (WGS) entry which is preliminary data.</text>
</comment>
<organism evidence="3 4">
    <name type="scientific">Novosphingobium pituita</name>
    <dbReference type="NCBI Taxonomy" id="3056842"/>
    <lineage>
        <taxon>Bacteria</taxon>
        <taxon>Pseudomonadati</taxon>
        <taxon>Pseudomonadota</taxon>
        <taxon>Alphaproteobacteria</taxon>
        <taxon>Sphingomonadales</taxon>
        <taxon>Sphingomonadaceae</taxon>
        <taxon>Novosphingobium</taxon>
    </lineage>
</organism>
<dbReference type="PANTHER" id="PTHR30137">
    <property type="entry name" value="LUCIFERASE-LIKE MONOOXYGENASE"/>
    <property type="match status" value="1"/>
</dbReference>
<dbReference type="RefSeq" id="WP_317974945.1">
    <property type="nucleotide sequence ID" value="NZ_BTFW01000001.1"/>
</dbReference>
<comment type="similarity">
    <text evidence="1">To bacterial alkanal monooxygenase alpha and beta chains.</text>
</comment>